<feature type="region of interest" description="Disordered" evidence="5">
    <location>
        <begin position="560"/>
        <end position="604"/>
    </location>
</feature>
<reference evidence="8 9" key="1">
    <citation type="submission" date="2017-03" db="EMBL/GenBank/DDBJ databases">
        <title>Genomes of endolithic fungi from Antarctica.</title>
        <authorList>
            <person name="Coleine C."/>
            <person name="Masonjones S."/>
            <person name="Stajich J.E."/>
        </authorList>
    </citation>
    <scope>NUCLEOTIDE SEQUENCE [LARGE SCALE GENOMIC DNA]</scope>
    <source>
        <strain evidence="8 9">CCFEE 5311</strain>
    </source>
</reference>
<feature type="region of interest" description="Disordered" evidence="5">
    <location>
        <begin position="638"/>
        <end position="657"/>
    </location>
</feature>
<dbReference type="PROSITE" id="PS51385">
    <property type="entry name" value="YJEF_N"/>
    <property type="match status" value="1"/>
</dbReference>
<dbReference type="InterPro" id="IPR019050">
    <property type="entry name" value="FDF_dom"/>
</dbReference>
<feature type="compositionally biased region" description="Pro residues" evidence="5">
    <location>
        <begin position="90"/>
        <end position="105"/>
    </location>
</feature>
<accession>A0A4U0UML3</accession>
<feature type="compositionally biased region" description="Polar residues" evidence="5">
    <location>
        <begin position="179"/>
        <end position="188"/>
    </location>
</feature>
<dbReference type="Proteomes" id="UP000310066">
    <property type="component" value="Unassembled WGS sequence"/>
</dbReference>
<protein>
    <recommendedName>
        <fullName evidence="3">Enhancer of mRNA-decapping protein 3</fullName>
    </recommendedName>
</protein>
<feature type="domain" description="YjeF N-terminal" evidence="6">
    <location>
        <begin position="526"/>
        <end position="822"/>
    </location>
</feature>
<feature type="region of interest" description="Disordered" evidence="5">
    <location>
        <begin position="65"/>
        <end position="105"/>
    </location>
</feature>
<gene>
    <name evidence="8" type="ORF">B0A54_12729</name>
</gene>
<sequence>MAGFLGMTVQVTLRQGSILHGKVRSVVAGQSLTLDDAFVPATGASLGLWTVQGTAIADLQVIDSNPTPTSAVRTTAPNFPPSSRSSRASRPPPVVPPWQNKPPPPVLQRPATVFIDPAILNYGKSPIPARTTQVAPVEVPATPVKSFAAKAVESLPVVNGSPFVAELGSLGVNGGQRASHIQQESAGPQPSPQRGPDVQSMDALGVRDGAQEGGEEGAAQAETGAKGMKKSRRRQNKKGSGLPSSDPPAVLSVEVSRNGNDMDINGTVKRGKGWRQTPLLQPSPQTTSPAVTKPTRRQRDQAQEMQQNGWATEDATDLQDMADFDFEASNKLFDKKGVFDELRQGDTTADEDRLVSHNKLPPRPGTHGGKNLHPTENVLSPKLAAMKYGSHEASSSSDADTEQRLAMTNGRSSSRHSVSRSVMGKKAPSRQNSNQADVNKPHPLAASMTSDRGGMARSITSLTSGRSKPVASIATTSPRPDHRTRSPQSTNSLTNKRTPSTTVQRDPHFIIQSTLAPCPVLHPDALHTLEAETIARYGLTQEAITETAARAIAETALNLFFPSPNPSTSRRGSRATPLRASLTSSTPALPRRSSTPHPQQTPQQPPVIVILAGSHPLGARAVAAARHLVSRGYRVLLAEPPSSSSSSSRDDGPRDPGMQAQLAILKRMQRAGPAVKRGPWRKVSGWVKGLAGPPAGIVDALLGGVGYDTLLSGGSPAGGGGGEVGGGGGGGGGGAVQQAEIREMIEWANRSRAPVLSLGCPSGVCGIEGTATVVEGEPVAVRPERVLCFGVPVVGLLAAMVGGGERWGVGLVDVGVNIALRAEEAVGFGREWVVELGVGEGEGEERGEEVG</sequence>
<evidence type="ECO:0000256" key="2">
    <source>
        <dbReference type="ARBA" id="ARBA00006610"/>
    </source>
</evidence>
<evidence type="ECO:0000259" key="7">
    <source>
        <dbReference type="PROSITE" id="PS51512"/>
    </source>
</evidence>
<feature type="compositionally biased region" description="Polar residues" evidence="5">
    <location>
        <begin position="278"/>
        <end position="290"/>
    </location>
</feature>
<comment type="caution">
    <text evidence="8">The sequence shown here is derived from an EMBL/GenBank/DDBJ whole genome shotgun (WGS) entry which is preliminary data.</text>
</comment>
<feature type="compositionally biased region" description="Polar residues" evidence="5">
    <location>
        <begin position="65"/>
        <end position="77"/>
    </location>
</feature>
<feature type="compositionally biased region" description="Basic residues" evidence="5">
    <location>
        <begin position="227"/>
        <end position="237"/>
    </location>
</feature>
<proteinExistence type="inferred from homology"/>
<keyword evidence="4" id="KW-0963">Cytoplasm</keyword>
<dbReference type="Gene3D" id="3.40.50.10260">
    <property type="entry name" value="YjeF N-terminal domain"/>
    <property type="match status" value="1"/>
</dbReference>
<dbReference type="SUPFAM" id="SSF64153">
    <property type="entry name" value="YjeF N-terminal domain-like"/>
    <property type="match status" value="1"/>
</dbReference>
<dbReference type="SMART" id="SM01199">
    <property type="entry name" value="FDF"/>
    <property type="match status" value="1"/>
</dbReference>
<dbReference type="PANTHER" id="PTHR13612:SF0">
    <property type="entry name" value="ENHANCER OF MRNA-DECAPPING PROTEIN 3"/>
    <property type="match status" value="1"/>
</dbReference>
<organism evidence="8 9">
    <name type="scientific">Friedmanniomyces endolithicus</name>
    <dbReference type="NCBI Taxonomy" id="329885"/>
    <lineage>
        <taxon>Eukaryota</taxon>
        <taxon>Fungi</taxon>
        <taxon>Dikarya</taxon>
        <taxon>Ascomycota</taxon>
        <taxon>Pezizomycotina</taxon>
        <taxon>Dothideomycetes</taxon>
        <taxon>Dothideomycetidae</taxon>
        <taxon>Mycosphaerellales</taxon>
        <taxon>Teratosphaeriaceae</taxon>
        <taxon>Friedmanniomyces</taxon>
    </lineage>
</organism>
<dbReference type="Pfam" id="PF09532">
    <property type="entry name" value="FDF"/>
    <property type="match status" value="1"/>
</dbReference>
<dbReference type="EMBL" id="NAJP01000056">
    <property type="protein sequence ID" value="TKA36887.1"/>
    <property type="molecule type" value="Genomic_DNA"/>
</dbReference>
<dbReference type="PROSITE" id="PS51512">
    <property type="entry name" value="DFDF"/>
    <property type="match status" value="1"/>
</dbReference>
<evidence type="ECO:0000313" key="9">
    <source>
        <dbReference type="Proteomes" id="UP000310066"/>
    </source>
</evidence>
<dbReference type="PANTHER" id="PTHR13612">
    <property type="entry name" value="ENHANCER OF MRNA-DECAPPING PROTEIN 3"/>
    <property type="match status" value="1"/>
</dbReference>
<name>A0A4U0UML3_9PEZI</name>
<feature type="region of interest" description="Disordered" evidence="5">
    <location>
        <begin position="174"/>
        <end position="314"/>
    </location>
</feature>
<dbReference type="OrthoDB" id="10030313at2759"/>
<feature type="region of interest" description="Disordered" evidence="5">
    <location>
        <begin position="388"/>
        <end position="502"/>
    </location>
</feature>
<dbReference type="InterPro" id="IPR025762">
    <property type="entry name" value="DFDF"/>
</dbReference>
<evidence type="ECO:0000259" key="6">
    <source>
        <dbReference type="PROSITE" id="PS51385"/>
    </source>
</evidence>
<evidence type="ECO:0000256" key="5">
    <source>
        <dbReference type="SAM" id="MobiDB-lite"/>
    </source>
</evidence>
<comment type="subcellular location">
    <subcellularLocation>
        <location evidence="1">Cytoplasm</location>
        <location evidence="1">P-body</location>
    </subcellularLocation>
</comment>
<evidence type="ECO:0000256" key="4">
    <source>
        <dbReference type="ARBA" id="ARBA00022490"/>
    </source>
</evidence>
<dbReference type="GO" id="GO:0033962">
    <property type="term" value="P:P-body assembly"/>
    <property type="evidence" value="ECO:0007669"/>
    <property type="project" value="TreeGrafter"/>
</dbReference>
<dbReference type="GO" id="GO:0000932">
    <property type="term" value="C:P-body"/>
    <property type="evidence" value="ECO:0007669"/>
    <property type="project" value="UniProtKB-SubCell"/>
</dbReference>
<dbReference type="STRING" id="329885.A0A4U0UML3"/>
<dbReference type="Pfam" id="PF03853">
    <property type="entry name" value="YjeF_N"/>
    <property type="match status" value="1"/>
</dbReference>
<dbReference type="InterPro" id="IPR004443">
    <property type="entry name" value="YjeF_N_dom"/>
</dbReference>
<feature type="domain" description="DFDF" evidence="7">
    <location>
        <begin position="312"/>
        <end position="348"/>
    </location>
</feature>
<evidence type="ECO:0000256" key="1">
    <source>
        <dbReference type="ARBA" id="ARBA00004201"/>
    </source>
</evidence>
<comment type="similarity">
    <text evidence="2">Belongs to the EDC3 family.</text>
</comment>
<feature type="region of interest" description="Disordered" evidence="5">
    <location>
        <begin position="347"/>
        <end position="376"/>
    </location>
</feature>
<dbReference type="GO" id="GO:0003729">
    <property type="term" value="F:mRNA binding"/>
    <property type="evidence" value="ECO:0007669"/>
    <property type="project" value="TreeGrafter"/>
</dbReference>
<feature type="compositionally biased region" description="Polar residues" evidence="5">
    <location>
        <begin position="486"/>
        <end position="502"/>
    </location>
</feature>
<dbReference type="GO" id="GO:0031087">
    <property type="term" value="P:deadenylation-independent decapping of nuclear-transcribed mRNA"/>
    <property type="evidence" value="ECO:0007669"/>
    <property type="project" value="TreeGrafter"/>
</dbReference>
<evidence type="ECO:0000313" key="8">
    <source>
        <dbReference type="EMBL" id="TKA36887.1"/>
    </source>
</evidence>
<evidence type="ECO:0000256" key="3">
    <source>
        <dbReference type="ARBA" id="ARBA00015797"/>
    </source>
</evidence>
<dbReference type="AlphaFoldDB" id="A0A4U0UML3"/>
<dbReference type="InterPro" id="IPR036652">
    <property type="entry name" value="YjeF_N_dom_sf"/>
</dbReference>